<organism evidence="2 3">
    <name type="scientific">Thermococcus siculi</name>
    <dbReference type="NCBI Taxonomy" id="72803"/>
    <lineage>
        <taxon>Archaea</taxon>
        <taxon>Methanobacteriati</taxon>
        <taxon>Methanobacteriota</taxon>
        <taxon>Thermococci</taxon>
        <taxon>Thermococcales</taxon>
        <taxon>Thermococcaceae</taxon>
        <taxon>Thermococcus</taxon>
    </lineage>
</organism>
<reference evidence="2 3" key="1">
    <citation type="submission" date="2016-04" db="EMBL/GenBank/DDBJ databases">
        <title>Complete genome sequence of Thermococcus siculi type strain RG-20.</title>
        <authorList>
            <person name="Oger P.M."/>
        </authorList>
    </citation>
    <scope>NUCLEOTIDE SEQUENCE [LARGE SCALE GENOMIC DNA]</scope>
    <source>
        <strain evidence="2 3">RG-20</strain>
    </source>
</reference>
<evidence type="ECO:0000313" key="3">
    <source>
        <dbReference type="Proteomes" id="UP000250125"/>
    </source>
</evidence>
<dbReference type="Pfam" id="PF01850">
    <property type="entry name" value="PIN"/>
    <property type="match status" value="1"/>
</dbReference>
<keyword evidence="3" id="KW-1185">Reference proteome</keyword>
<dbReference type="GeneID" id="33317615"/>
<accession>A0A2Z2MLH9</accession>
<sequence>MVYADTDFFLALMKPSDWLKGNAEKILGRYKGNITTSETTFLELLIVAKKYGLDPIRVTAAVMAITGIEDEVPLRAAYYMKEHGLNAFDAFHAAKCGGVIISSDRVYEKVGIKRIKLEDPEEE</sequence>
<dbReference type="Proteomes" id="UP000250125">
    <property type="component" value="Chromosome"/>
</dbReference>
<evidence type="ECO:0000259" key="1">
    <source>
        <dbReference type="Pfam" id="PF01850"/>
    </source>
</evidence>
<dbReference type="EMBL" id="CP015103">
    <property type="protein sequence ID" value="ASJ08658.1"/>
    <property type="molecule type" value="Genomic_DNA"/>
</dbReference>
<gene>
    <name evidence="2" type="ORF">A3L11_05215</name>
</gene>
<name>A0A2Z2MLH9_9EURY</name>
<protein>
    <submittedName>
        <fullName evidence="2">Pilus assembly protein</fullName>
    </submittedName>
</protein>
<dbReference type="AlphaFoldDB" id="A0A2Z2MLH9"/>
<dbReference type="SUPFAM" id="SSF88723">
    <property type="entry name" value="PIN domain-like"/>
    <property type="match status" value="1"/>
</dbReference>
<dbReference type="InterPro" id="IPR002716">
    <property type="entry name" value="PIN_dom"/>
</dbReference>
<evidence type="ECO:0000313" key="2">
    <source>
        <dbReference type="EMBL" id="ASJ08658.1"/>
    </source>
</evidence>
<feature type="domain" description="PIN" evidence="1">
    <location>
        <begin position="2"/>
        <end position="106"/>
    </location>
</feature>
<dbReference type="InterPro" id="IPR029060">
    <property type="entry name" value="PIN-like_dom_sf"/>
</dbReference>
<proteinExistence type="predicted"/>
<dbReference type="KEGG" id="tsl:A3L11_05215"/>
<dbReference type="OrthoDB" id="194754at2157"/>
<dbReference type="RefSeq" id="WP_088855895.1">
    <property type="nucleotide sequence ID" value="NZ_CP015103.1"/>
</dbReference>